<keyword evidence="3 6" id="KW-0378">Hydrolase</keyword>
<dbReference type="EMBL" id="CP021920">
    <property type="protein sequence ID" value="ASB91196.1"/>
    <property type="molecule type" value="Genomic_DNA"/>
</dbReference>
<keyword evidence="1 6" id="KW-0645">Protease</keyword>
<reference evidence="9 10" key="1">
    <citation type="submission" date="2017-06" db="EMBL/GenBank/DDBJ databases">
        <title>Genome sequence of Bacillus sonorensis strain SRCM101395.</title>
        <authorList>
            <person name="Cho S.H."/>
        </authorList>
    </citation>
    <scope>NUCLEOTIDE SEQUENCE [LARGE SCALE GENOMIC DNA]</scope>
    <source>
        <strain evidence="9 10">SRCM101395</strain>
    </source>
</reference>
<dbReference type="Pfam" id="PF08439">
    <property type="entry name" value="Peptidase_M3_N"/>
    <property type="match status" value="1"/>
</dbReference>
<evidence type="ECO:0000256" key="4">
    <source>
        <dbReference type="ARBA" id="ARBA00022833"/>
    </source>
</evidence>
<evidence type="ECO:0000256" key="1">
    <source>
        <dbReference type="ARBA" id="ARBA00022670"/>
    </source>
</evidence>
<dbReference type="Gene3D" id="1.10.1370.20">
    <property type="entry name" value="Oligoendopeptidase f, C-terminal domain"/>
    <property type="match status" value="1"/>
</dbReference>
<evidence type="ECO:0000256" key="3">
    <source>
        <dbReference type="ARBA" id="ARBA00022801"/>
    </source>
</evidence>
<protein>
    <recommendedName>
        <fullName evidence="6">Oligopeptidase F</fullName>
        <ecNumber evidence="6">3.4.24.-</ecNumber>
    </recommendedName>
</protein>
<dbReference type="InterPro" id="IPR042088">
    <property type="entry name" value="OligoPept_F_C"/>
</dbReference>
<comment type="similarity">
    <text evidence="6">Belongs to the peptidase M3B family.</text>
</comment>
<keyword evidence="4 6" id="KW-0862">Zinc</keyword>
<evidence type="ECO:0000313" key="10">
    <source>
        <dbReference type="Proteomes" id="UP000196877"/>
    </source>
</evidence>
<accession>A0ABM6LP27</accession>
<dbReference type="InterPro" id="IPR001567">
    <property type="entry name" value="Pept_M3A_M3B_dom"/>
</dbReference>
<proteinExistence type="inferred from homology"/>
<gene>
    <name evidence="9" type="ORF">S101395_04708</name>
</gene>
<dbReference type="Gene3D" id="1.20.140.70">
    <property type="entry name" value="Oligopeptidase f, N-terminal domain"/>
    <property type="match status" value="1"/>
</dbReference>
<evidence type="ECO:0000256" key="6">
    <source>
        <dbReference type="RuleBase" id="RU368091"/>
    </source>
</evidence>
<evidence type="ECO:0000256" key="5">
    <source>
        <dbReference type="ARBA" id="ARBA00023049"/>
    </source>
</evidence>
<dbReference type="Pfam" id="PF01432">
    <property type="entry name" value="Peptidase_M3"/>
    <property type="match status" value="1"/>
</dbReference>
<dbReference type="NCBIfam" id="TIGR00181">
    <property type="entry name" value="pepF"/>
    <property type="match status" value="1"/>
</dbReference>
<dbReference type="InterPro" id="IPR045090">
    <property type="entry name" value="Pept_M3A_M3B"/>
</dbReference>
<evidence type="ECO:0000313" key="9">
    <source>
        <dbReference type="EMBL" id="ASB91196.1"/>
    </source>
</evidence>
<dbReference type="PANTHER" id="PTHR11804">
    <property type="entry name" value="PROTEASE M3 THIMET OLIGOPEPTIDASE-RELATED"/>
    <property type="match status" value="1"/>
</dbReference>
<keyword evidence="5 6" id="KW-0482">Metalloprotease</keyword>
<dbReference type="GO" id="GO:0016787">
    <property type="term" value="F:hydrolase activity"/>
    <property type="evidence" value="ECO:0007669"/>
    <property type="project" value="UniProtKB-KW"/>
</dbReference>
<sequence>MEKLAENRWKRSEVPEELTWNLTDLFPSNEAWEAELLQIEQDILAIAVYKGRLHEGAGTLVECLTKQERLMERFTRAMTYTHLKKTEDVTNPINQANASRIAALQARMNASLSFIQSDILDLPETSIELYINSEARLEPFRKMLTEMAERKPYKLSSETEEALAALGEVHQAPYKIFGMAKLADMQFAPIQDQDGNELANSFALYEGKYMLSPDTSIRRKAFDSFVETLQQYQNTIAAVYETEVKKQVGISRLRGYESVTHMLLQPQNVTLDMYHNQLDVIKTELRPHMRKYASLKKRVLGLEQLRFCDLQAPLDHDFNPKTTFEEATRMIIDALKVMGPEYVQVMETALTERWVDLADNIGKSTGAFCSSPYGVHPYILMTWTDTMRDVFTLAHELGHAGHFYFANKHQRIMNVRPSLYFIEAPSTMNEMLLAQHLFSQTNDPNMKRWVINQLLGTYYHNFVTHLLEGEYQRRVYHLAEQGAALTASVLSDQTKQVLSEFWGDAVELDEGASLTWMRQPHYYMGLYPYTYSAGLTASTLISQMIKHEGQPAVDRWLDVLKAGGTMKPLALLKHAGIDMSTDAPIRQAVAYVGTLVDELETLYEKNKHGRLTAVLFSSVTLSLPKQASDSLSCQPTGQTAPSYRPFEAANAPCPLAL</sequence>
<comment type="function">
    <text evidence="6">Has oligopeptidase activity and degrades a variety of small bioactive peptides.</text>
</comment>
<dbReference type="EC" id="3.4.24.-" evidence="6"/>
<comment type="cofactor">
    <cofactor evidence="6">
        <name>Zn(2+)</name>
        <dbReference type="ChEBI" id="CHEBI:29105"/>
    </cofactor>
    <text evidence="6">Binds 1 zinc ion.</text>
</comment>
<dbReference type="Gene3D" id="1.10.287.830">
    <property type="entry name" value="putative peptidase helix hairpin domain like"/>
    <property type="match status" value="1"/>
</dbReference>
<evidence type="ECO:0000256" key="2">
    <source>
        <dbReference type="ARBA" id="ARBA00022723"/>
    </source>
</evidence>
<name>A0ABM6LP27_9BACI</name>
<dbReference type="InterPro" id="IPR013647">
    <property type="entry name" value="OligopepF_N_dom"/>
</dbReference>
<organism evidence="9 10">
    <name type="scientific">Bacillus sonorensis</name>
    <dbReference type="NCBI Taxonomy" id="119858"/>
    <lineage>
        <taxon>Bacteria</taxon>
        <taxon>Bacillati</taxon>
        <taxon>Bacillota</taxon>
        <taxon>Bacilli</taxon>
        <taxon>Bacillales</taxon>
        <taxon>Bacillaceae</taxon>
        <taxon>Bacillus</taxon>
    </lineage>
</organism>
<evidence type="ECO:0000259" key="7">
    <source>
        <dbReference type="Pfam" id="PF01432"/>
    </source>
</evidence>
<feature type="domain" description="Oligopeptidase F N-terminal" evidence="8">
    <location>
        <begin position="119"/>
        <end position="187"/>
    </location>
</feature>
<keyword evidence="10" id="KW-1185">Reference proteome</keyword>
<dbReference type="Proteomes" id="UP000196877">
    <property type="component" value="Chromosome"/>
</dbReference>
<dbReference type="PANTHER" id="PTHR11804:SF45">
    <property type="entry name" value="SIMILAR TO OLIGOENDOPEPTIDASE"/>
    <property type="match status" value="1"/>
</dbReference>
<dbReference type="SUPFAM" id="SSF55486">
    <property type="entry name" value="Metalloproteases ('zincins'), catalytic domain"/>
    <property type="match status" value="1"/>
</dbReference>
<dbReference type="InterPro" id="IPR004438">
    <property type="entry name" value="Peptidase_M3B"/>
</dbReference>
<dbReference type="InterPro" id="IPR034009">
    <property type="entry name" value="M3B_PepF_4"/>
</dbReference>
<evidence type="ECO:0000259" key="8">
    <source>
        <dbReference type="Pfam" id="PF08439"/>
    </source>
</evidence>
<keyword evidence="2 6" id="KW-0479">Metal-binding</keyword>
<feature type="domain" description="Peptidase M3A/M3B catalytic" evidence="7">
    <location>
        <begin position="209"/>
        <end position="589"/>
    </location>
</feature>
<dbReference type="CDD" id="cd09609">
    <property type="entry name" value="M3B_PepF"/>
    <property type="match status" value="1"/>
</dbReference>